<evidence type="ECO:0000256" key="2">
    <source>
        <dbReference type="ARBA" id="ARBA00023315"/>
    </source>
</evidence>
<dbReference type="SUPFAM" id="SSF55729">
    <property type="entry name" value="Acyl-CoA N-acyltransferases (Nat)"/>
    <property type="match status" value="1"/>
</dbReference>
<dbReference type="PANTHER" id="PTHR43877:SF2">
    <property type="entry name" value="AMINOALKYLPHOSPHONATE N-ACETYLTRANSFERASE-RELATED"/>
    <property type="match status" value="1"/>
</dbReference>
<dbReference type="EMBL" id="JAEANY010000001">
    <property type="protein sequence ID" value="MBH5321323.1"/>
    <property type="molecule type" value="Genomic_DNA"/>
</dbReference>
<accession>A0ABS0N034</accession>
<organism evidence="4 5">
    <name type="scientific">Aurantiacibacter sediminis</name>
    <dbReference type="NCBI Taxonomy" id="2793064"/>
    <lineage>
        <taxon>Bacteria</taxon>
        <taxon>Pseudomonadati</taxon>
        <taxon>Pseudomonadota</taxon>
        <taxon>Alphaproteobacteria</taxon>
        <taxon>Sphingomonadales</taxon>
        <taxon>Erythrobacteraceae</taxon>
        <taxon>Aurantiacibacter</taxon>
    </lineage>
</organism>
<dbReference type="Pfam" id="PF00583">
    <property type="entry name" value="Acetyltransf_1"/>
    <property type="match status" value="1"/>
</dbReference>
<proteinExistence type="predicted"/>
<dbReference type="Proteomes" id="UP000602442">
    <property type="component" value="Unassembled WGS sequence"/>
</dbReference>
<evidence type="ECO:0000256" key="1">
    <source>
        <dbReference type="ARBA" id="ARBA00022679"/>
    </source>
</evidence>
<dbReference type="CDD" id="cd04301">
    <property type="entry name" value="NAT_SF"/>
    <property type="match status" value="1"/>
</dbReference>
<protein>
    <submittedName>
        <fullName evidence="4">GNAT family N-acetyltransferase</fullName>
    </submittedName>
</protein>
<dbReference type="InterPro" id="IPR000182">
    <property type="entry name" value="GNAT_dom"/>
</dbReference>
<comment type="caution">
    <text evidence="4">The sequence shown here is derived from an EMBL/GenBank/DDBJ whole genome shotgun (WGS) entry which is preliminary data.</text>
</comment>
<name>A0ABS0N034_9SPHN</name>
<dbReference type="Gene3D" id="3.40.630.30">
    <property type="match status" value="1"/>
</dbReference>
<gene>
    <name evidence="4" type="ORF">I5L03_01835</name>
</gene>
<reference evidence="4 5" key="1">
    <citation type="submission" date="2020-11" db="EMBL/GenBank/DDBJ databases">
        <title>Erythrobacter sediminis sp. nov., a marine bacterium from a tidal flat of Garorim Bay.</title>
        <authorList>
            <person name="Kim D."/>
            <person name="Yoo Y."/>
            <person name="Kim J.-J."/>
        </authorList>
    </citation>
    <scope>NUCLEOTIDE SEQUENCE [LARGE SCALE GENOMIC DNA]</scope>
    <source>
        <strain evidence="4 5">JGD-13</strain>
    </source>
</reference>
<keyword evidence="2" id="KW-0012">Acyltransferase</keyword>
<evidence type="ECO:0000313" key="4">
    <source>
        <dbReference type="EMBL" id="MBH5321323.1"/>
    </source>
</evidence>
<evidence type="ECO:0000313" key="5">
    <source>
        <dbReference type="Proteomes" id="UP000602442"/>
    </source>
</evidence>
<keyword evidence="5" id="KW-1185">Reference proteome</keyword>
<sequence length="160" mass="17901">MEIFSIRLEDGPEDRQFVESLDARLVDVIDLHARTREEIAAFQASFTSTAWSEENASGATFLAENEAGHRVGYVHVREGVDDILEEPCGYIALLAVSKNCEGKGVAQALVRRAEEWTAEAGFSRLTLDVFSSNTRALSFYDRQGFRAETVRLVKTLREAR</sequence>
<dbReference type="RefSeq" id="WP_197920001.1">
    <property type="nucleotide sequence ID" value="NZ_CAWPTA010000006.1"/>
</dbReference>
<keyword evidence="1" id="KW-0808">Transferase</keyword>
<dbReference type="InterPro" id="IPR050832">
    <property type="entry name" value="Bact_Acetyltransf"/>
</dbReference>
<dbReference type="InterPro" id="IPR016181">
    <property type="entry name" value="Acyl_CoA_acyltransferase"/>
</dbReference>
<dbReference type="PANTHER" id="PTHR43877">
    <property type="entry name" value="AMINOALKYLPHOSPHONATE N-ACETYLTRANSFERASE-RELATED-RELATED"/>
    <property type="match status" value="1"/>
</dbReference>
<evidence type="ECO:0000259" key="3">
    <source>
        <dbReference type="PROSITE" id="PS51186"/>
    </source>
</evidence>
<dbReference type="PROSITE" id="PS51186">
    <property type="entry name" value="GNAT"/>
    <property type="match status" value="1"/>
</dbReference>
<feature type="domain" description="N-acetyltransferase" evidence="3">
    <location>
        <begin position="21"/>
        <end position="160"/>
    </location>
</feature>